<dbReference type="SUPFAM" id="SSF54236">
    <property type="entry name" value="Ubiquitin-like"/>
    <property type="match status" value="1"/>
</dbReference>
<dbReference type="Gene3D" id="1.20.58.2190">
    <property type="match status" value="1"/>
</dbReference>
<feature type="domain" description="Ubiquitin-like" evidence="2">
    <location>
        <begin position="4"/>
        <end position="80"/>
    </location>
</feature>
<dbReference type="HOGENOM" id="CLU_054676_0_0_1"/>
<evidence type="ECO:0000259" key="2">
    <source>
        <dbReference type="PROSITE" id="PS50053"/>
    </source>
</evidence>
<protein>
    <recommendedName>
        <fullName evidence="2">Ubiquitin-like domain-containing protein</fullName>
    </recommendedName>
</protein>
<dbReference type="EMBL" id="GL376626">
    <property type="status" value="NOT_ANNOTATED_CDS"/>
    <property type="molecule type" value="Genomic_DNA"/>
</dbReference>
<dbReference type="CDD" id="cd17039">
    <property type="entry name" value="Ubl_ubiquitin_like"/>
    <property type="match status" value="1"/>
</dbReference>
<accession>K3W947</accession>
<dbReference type="InterPro" id="IPR029071">
    <property type="entry name" value="Ubiquitin-like_domsf"/>
</dbReference>
<feature type="compositionally biased region" description="Low complexity" evidence="1">
    <location>
        <begin position="343"/>
        <end position="377"/>
    </location>
</feature>
<dbReference type="PANTHER" id="PTHR10677:SF3">
    <property type="entry name" value="FI07626P-RELATED"/>
    <property type="match status" value="1"/>
</dbReference>
<organism evidence="3 4">
    <name type="scientific">Globisporangium ultimum (strain ATCC 200006 / CBS 805.95 / DAOM BR144)</name>
    <name type="common">Pythium ultimum</name>
    <dbReference type="NCBI Taxonomy" id="431595"/>
    <lineage>
        <taxon>Eukaryota</taxon>
        <taxon>Sar</taxon>
        <taxon>Stramenopiles</taxon>
        <taxon>Oomycota</taxon>
        <taxon>Peronosporomycetes</taxon>
        <taxon>Pythiales</taxon>
        <taxon>Pythiaceae</taxon>
        <taxon>Globisporangium</taxon>
    </lineage>
</organism>
<dbReference type="InterPro" id="IPR036339">
    <property type="entry name" value="PUB-like_dom_sf"/>
</dbReference>
<dbReference type="CDD" id="cd09212">
    <property type="entry name" value="PUB"/>
    <property type="match status" value="1"/>
</dbReference>
<dbReference type="VEuPathDB" id="FungiDB:PYU1_G001488"/>
<dbReference type="eggNOG" id="ENOG502S09Q">
    <property type="taxonomic scope" value="Eukaryota"/>
</dbReference>
<proteinExistence type="predicted"/>
<feature type="compositionally biased region" description="Low complexity" evidence="1">
    <location>
        <begin position="387"/>
        <end position="396"/>
    </location>
</feature>
<dbReference type="SMART" id="SM00580">
    <property type="entry name" value="PUG"/>
    <property type="match status" value="1"/>
</dbReference>
<dbReference type="InterPro" id="IPR015496">
    <property type="entry name" value="Ubiquilin"/>
</dbReference>
<evidence type="ECO:0000256" key="1">
    <source>
        <dbReference type="SAM" id="MobiDB-lite"/>
    </source>
</evidence>
<reference evidence="4" key="1">
    <citation type="journal article" date="2010" name="Genome Biol.">
        <title>Genome sequence of the necrotrophic plant pathogen Pythium ultimum reveals original pathogenicity mechanisms and effector repertoire.</title>
        <authorList>
            <person name="Levesque C.A."/>
            <person name="Brouwer H."/>
            <person name="Cano L."/>
            <person name="Hamilton J.P."/>
            <person name="Holt C."/>
            <person name="Huitema E."/>
            <person name="Raffaele S."/>
            <person name="Robideau G.P."/>
            <person name="Thines M."/>
            <person name="Win J."/>
            <person name="Zerillo M.M."/>
            <person name="Beakes G.W."/>
            <person name="Boore J.L."/>
            <person name="Busam D."/>
            <person name="Dumas B."/>
            <person name="Ferriera S."/>
            <person name="Fuerstenberg S.I."/>
            <person name="Gachon C.M."/>
            <person name="Gaulin E."/>
            <person name="Govers F."/>
            <person name="Grenville-Briggs L."/>
            <person name="Horner N."/>
            <person name="Hostetler J."/>
            <person name="Jiang R.H."/>
            <person name="Johnson J."/>
            <person name="Krajaejun T."/>
            <person name="Lin H."/>
            <person name="Meijer H.J."/>
            <person name="Moore B."/>
            <person name="Morris P."/>
            <person name="Phuntmart V."/>
            <person name="Puiu D."/>
            <person name="Shetty J."/>
            <person name="Stajich J.E."/>
            <person name="Tripathy S."/>
            <person name="Wawra S."/>
            <person name="van West P."/>
            <person name="Whitty B.R."/>
            <person name="Coutinho P.M."/>
            <person name="Henrissat B."/>
            <person name="Martin F."/>
            <person name="Thomas P.D."/>
            <person name="Tyler B.M."/>
            <person name="De Vries R.P."/>
            <person name="Kamoun S."/>
            <person name="Yandell M."/>
            <person name="Tisserat N."/>
            <person name="Buell C.R."/>
        </authorList>
    </citation>
    <scope>NUCLEOTIDE SEQUENCE</scope>
    <source>
        <strain evidence="4">DAOM:BR144</strain>
    </source>
</reference>
<sequence length="417" mass="43271">MTTAQLTIKLVSSGSETLALSMDNFADATVLALKQLIEAKDAARFPVAAQRLIFQGQILQNEKKLSEYNVVDGCAIHLTLMPGAARAATHAPTTVAAAPAAISIEPQLRAFLQQMRADSGYVTAIQTMQKICENVINHPHEEKYRKLRLANAALKTRLLDRIRGTDCVKLLGFQEGVEQGHLVLVPTAEKWDCLVTGKRVIDQALASSGSAGFNAAPSFGAPGFGAGAAAGNANWAAQAQSMLQNPMMAQMLQSDPMMQQMAQMNPMIAQALQNPSMLSQQLQMLQQNPAMMQQINQMMQDPNAMARMQQMLGGVSGAGGAGFGGGFGGDFGGGFGSSPFGAGAPSSGASNPFAPSAAPSNPFAAAPTAAPAVTPTAPVAPAPPAAAAPAPSSAAADETTFDENEIADAIARSLQDH</sequence>
<dbReference type="InterPro" id="IPR018997">
    <property type="entry name" value="PUB_domain"/>
</dbReference>
<dbReference type="InParanoid" id="K3W947"/>
<evidence type="ECO:0000313" key="4">
    <source>
        <dbReference type="Proteomes" id="UP000019132"/>
    </source>
</evidence>
<dbReference type="STRING" id="431595.K3W947"/>
<keyword evidence="4" id="KW-1185">Reference proteome</keyword>
<dbReference type="GO" id="GO:0031593">
    <property type="term" value="F:polyubiquitin modification-dependent protein binding"/>
    <property type="evidence" value="ECO:0007669"/>
    <property type="project" value="TreeGrafter"/>
</dbReference>
<reference evidence="4" key="2">
    <citation type="submission" date="2010-04" db="EMBL/GenBank/DDBJ databases">
        <authorList>
            <person name="Buell R."/>
            <person name="Hamilton J."/>
            <person name="Hostetler J."/>
        </authorList>
    </citation>
    <scope>NUCLEOTIDE SEQUENCE [LARGE SCALE GENOMIC DNA]</scope>
    <source>
        <strain evidence="4">DAOM:BR144</strain>
    </source>
</reference>
<dbReference type="AlphaFoldDB" id="K3W947"/>
<dbReference type="InterPro" id="IPR000626">
    <property type="entry name" value="Ubiquitin-like_dom"/>
</dbReference>
<dbReference type="Pfam" id="PF09409">
    <property type="entry name" value="PUB"/>
    <property type="match status" value="1"/>
</dbReference>
<reference evidence="3" key="3">
    <citation type="submission" date="2015-02" db="UniProtKB">
        <authorList>
            <consortium name="EnsemblProtists"/>
        </authorList>
    </citation>
    <scope>IDENTIFICATION</scope>
    <source>
        <strain evidence="3">DAOM BR144</strain>
    </source>
</reference>
<dbReference type="GO" id="GO:0005829">
    <property type="term" value="C:cytosol"/>
    <property type="evidence" value="ECO:0007669"/>
    <property type="project" value="TreeGrafter"/>
</dbReference>
<evidence type="ECO:0000313" key="3">
    <source>
        <dbReference type="EnsemblProtists" id="PYU1_T001488"/>
    </source>
</evidence>
<dbReference type="PROSITE" id="PS50053">
    <property type="entry name" value="UBIQUITIN_2"/>
    <property type="match status" value="1"/>
</dbReference>
<dbReference type="Proteomes" id="UP000019132">
    <property type="component" value="Unassembled WGS sequence"/>
</dbReference>
<dbReference type="SMART" id="SM00213">
    <property type="entry name" value="UBQ"/>
    <property type="match status" value="1"/>
</dbReference>
<name>K3W947_GLOUD</name>
<dbReference type="SUPFAM" id="SSF143503">
    <property type="entry name" value="PUG domain-like"/>
    <property type="match status" value="1"/>
</dbReference>
<feature type="region of interest" description="Disordered" evidence="1">
    <location>
        <begin position="343"/>
        <end position="404"/>
    </location>
</feature>
<dbReference type="Gene3D" id="3.10.20.90">
    <property type="entry name" value="Phosphatidylinositol 3-kinase Catalytic Subunit, Chain A, domain 1"/>
    <property type="match status" value="1"/>
</dbReference>
<dbReference type="OMA" id="LVACKAV"/>
<dbReference type="Pfam" id="PF23195">
    <property type="entry name" value="UBQLN1"/>
    <property type="match status" value="1"/>
</dbReference>
<dbReference type="GO" id="GO:0006511">
    <property type="term" value="P:ubiquitin-dependent protein catabolic process"/>
    <property type="evidence" value="ECO:0007669"/>
    <property type="project" value="TreeGrafter"/>
</dbReference>
<dbReference type="EnsemblProtists" id="PYU1_T001488">
    <property type="protein sequence ID" value="PYU1_T001488"/>
    <property type="gene ID" value="PYU1_G001488"/>
</dbReference>
<dbReference type="Pfam" id="PF00240">
    <property type="entry name" value="ubiquitin"/>
    <property type="match status" value="1"/>
</dbReference>
<dbReference type="PANTHER" id="PTHR10677">
    <property type="entry name" value="UBIQUILIN"/>
    <property type="match status" value="1"/>
</dbReference>